<gene>
    <name evidence="3" type="ORF">LHA35_00630</name>
</gene>
<dbReference type="Proteomes" id="UP001139311">
    <property type="component" value="Unassembled WGS sequence"/>
</dbReference>
<evidence type="ECO:0000256" key="1">
    <source>
        <dbReference type="SAM" id="MobiDB-lite"/>
    </source>
</evidence>
<keyword evidence="4" id="KW-1185">Reference proteome</keyword>
<evidence type="ECO:0000313" key="4">
    <source>
        <dbReference type="Proteomes" id="UP001139311"/>
    </source>
</evidence>
<feature type="transmembrane region" description="Helical" evidence="2">
    <location>
        <begin position="36"/>
        <end position="55"/>
    </location>
</feature>
<feature type="compositionally biased region" description="Pro residues" evidence="1">
    <location>
        <begin position="1"/>
        <end position="21"/>
    </location>
</feature>
<name>A0A9X1I8L6_9PROT</name>
<dbReference type="RefSeq" id="WP_226603515.1">
    <property type="nucleotide sequence ID" value="NZ_JAJAQI010000001.1"/>
</dbReference>
<dbReference type="EMBL" id="JAJAQI010000001">
    <property type="protein sequence ID" value="MCB4820234.1"/>
    <property type="molecule type" value="Genomic_DNA"/>
</dbReference>
<feature type="region of interest" description="Disordered" evidence="1">
    <location>
        <begin position="1"/>
        <end position="26"/>
    </location>
</feature>
<keyword evidence="2" id="KW-0812">Transmembrane</keyword>
<dbReference type="AlphaFoldDB" id="A0A9X1I8L6"/>
<reference evidence="3" key="1">
    <citation type="submission" date="2021-10" db="EMBL/GenBank/DDBJ databases">
        <title>Roseicella aerolatum sp. nov., isolated from aerosols of e-waste dismantling site.</title>
        <authorList>
            <person name="Qin T."/>
        </authorList>
    </citation>
    <scope>NUCLEOTIDE SEQUENCE</scope>
    <source>
        <strain evidence="3">GB24</strain>
    </source>
</reference>
<keyword evidence="2" id="KW-1133">Transmembrane helix</keyword>
<accession>A0A9X1I8L6</accession>
<evidence type="ECO:0000256" key="2">
    <source>
        <dbReference type="SAM" id="Phobius"/>
    </source>
</evidence>
<organism evidence="3 4">
    <name type="scientific">Roseicella aerolata</name>
    <dbReference type="NCBI Taxonomy" id="2883479"/>
    <lineage>
        <taxon>Bacteria</taxon>
        <taxon>Pseudomonadati</taxon>
        <taxon>Pseudomonadota</taxon>
        <taxon>Alphaproteobacteria</taxon>
        <taxon>Acetobacterales</taxon>
        <taxon>Roseomonadaceae</taxon>
        <taxon>Roseicella</taxon>
    </lineage>
</organism>
<sequence length="79" mass="8446">MPPPVPAARPRIPQPIDPPLPHPEDVPPRSALALRAAWAASILAVGALVFLLWLYRVEIVAAWPPAARIFLLFGGPAQG</sequence>
<evidence type="ECO:0000313" key="3">
    <source>
        <dbReference type="EMBL" id="MCB4820234.1"/>
    </source>
</evidence>
<proteinExistence type="predicted"/>
<keyword evidence="2" id="KW-0472">Membrane</keyword>
<comment type="caution">
    <text evidence="3">The sequence shown here is derived from an EMBL/GenBank/DDBJ whole genome shotgun (WGS) entry which is preliminary data.</text>
</comment>
<protein>
    <submittedName>
        <fullName evidence="3">Uncharacterized protein</fullName>
    </submittedName>
</protein>